<comment type="catalytic activity">
    <reaction evidence="12">
        <text>ATP + H2O = ADP + phosphate + H(+)</text>
        <dbReference type="Rhea" id="RHEA:13065"/>
        <dbReference type="ChEBI" id="CHEBI:15377"/>
        <dbReference type="ChEBI" id="CHEBI:15378"/>
        <dbReference type="ChEBI" id="CHEBI:30616"/>
        <dbReference type="ChEBI" id="CHEBI:43474"/>
        <dbReference type="ChEBI" id="CHEBI:456216"/>
        <dbReference type="EC" id="3.6.4.10"/>
    </reaction>
    <physiologicalReaction direction="left-to-right" evidence="12">
        <dbReference type="Rhea" id="RHEA:13066"/>
    </physiologicalReaction>
</comment>
<feature type="region of interest" description="Disordered" evidence="13">
    <location>
        <begin position="1940"/>
        <end position="1985"/>
    </location>
</feature>
<dbReference type="InterPro" id="IPR029047">
    <property type="entry name" value="HSP70_peptide-bd_sf"/>
</dbReference>
<dbReference type="InterPro" id="IPR018181">
    <property type="entry name" value="Heat_shock_70_CS"/>
</dbReference>
<feature type="transmembrane region" description="Helical" evidence="14">
    <location>
        <begin position="941"/>
        <end position="970"/>
    </location>
</feature>
<evidence type="ECO:0000256" key="4">
    <source>
        <dbReference type="ARBA" id="ARBA00019355"/>
    </source>
</evidence>
<keyword evidence="14" id="KW-1133">Transmembrane helix</keyword>
<dbReference type="InterPro" id="IPR049885">
    <property type="entry name" value="MTCL1-3"/>
</dbReference>
<dbReference type="GO" id="GO:0010506">
    <property type="term" value="P:regulation of autophagy"/>
    <property type="evidence" value="ECO:0007669"/>
    <property type="project" value="InterPro"/>
</dbReference>
<proteinExistence type="inferred from homology"/>
<accession>A0A1A8GYU6</accession>
<feature type="compositionally biased region" description="Polar residues" evidence="13">
    <location>
        <begin position="1781"/>
        <end position="1795"/>
    </location>
</feature>
<dbReference type="Gene3D" id="3.30.420.40">
    <property type="match status" value="2"/>
</dbReference>
<keyword evidence="14" id="KW-0812">Transmembrane</keyword>
<feature type="region of interest" description="Disordered" evidence="13">
    <location>
        <begin position="1480"/>
        <end position="1500"/>
    </location>
</feature>
<sequence>MLNVQRNVWKACRSSLQSDLLRTLTRRDYASEAIKGAVIGIDLGTTNSCVAVMEGKQAKVLENAEGARTTPSVVAFTAEGERLVGMPAKRQAVTNPKNTLYATKRLIGRRFEDPEVQKDLKHVPFKIVRASNGDAWVEAHGKMYSPSQVGAFVLMKMKETAENYLGNKVKNAVITVPAYFNDSQRQATKDAGQIAGLNVLRVINEPTAAALAYGLDKTQDKIIAVYDLGGGTFDISVLEIQKGVFEVKSTNGDTFLGGEDFDQHLLTHIVKEFKRESGVDLMKDNMALQRVREAAEKAKCELSSSLQTDINLPYLTMDASGPKHLNMKLTRAQFEGIVADLIRRTVAPCQKAMQDAEVSKGDIGEVLLVGGMTRMPKVQQTVQDLFGRAPSKSVNPDEAVAIGAAIQGGVLAGDVTDVLLLDVTPLSLGIETLGGVFTKLINRNTTIPTKKSQVFSTAADGQTQVEIKVCQGEREMAADNKVLGQFTLVGIPPAPRGVPQIEVTFDIDANGIVHVSAKDKGTGREQQIVIQSSGGLSKDDIENMIKNAERYAEEDRRRKECVEAVNMAEGVIHDTESKMEEFKDQLPADECTKLKEEISKVRELLAKKDSETGENIKHAASSLQQASLKLFEMAYKKMAAEREGSSSSSSSSSSGPAGEEASEGVLFKPPNGGGGNGSSTGLLMEELKSARMQINELSGKVMKLQYENRVLMSNVQRYDLAAHLGLRTGSPQDSDAESDAGRREAAEEEEAGRLLLLQPKREGPVGGESDSEDLFEKTGTTSGLGSTKPADSSELTATELANRRREERESVANVKREADRLGKTVDRLITDTDSLIFEGRLLVTTGESLEGGATSGFKPDSQVLDTINTRMKAFRTELHIFTEKLEHIGEGLRERTDDLSPMPNLTESSSFLSTVTSMSRDSPIGTFRRDLATDFQMFQPMILFILILVLFSSLSYAVIFKLVFLFALFFSVQRDELEWRLGQERGVEPQIQTQCGGQALSRGATGLTMYHRPLALRTEQRDSAASDVLFRLDYERRTRAATEEREAVSTLPQEDCRLHLEVQREGLELQGLQSHEVPWTQERIMLQQEVRLFRRNTIIFYMKLRGILMHWRLGRKDNLGDELEKLEVFPDLGVMVEQVEGEPERDDRLCLPQTAGDAPDIEPSIPLLSPDRHLQHQRQFGENRHVLQALRSLLEEFREELQEEETTRCQLQQAYANDKAAWEVKWAEMKSQVAQHLEEQEEEEEAQEGEGEPLGEPEWALKQEREENRRLLAESHGESLELRWKLQHGEKRWSRERAELLERFDWERQEWDRSMKELQRQMEKMQRELNARRGEGTDIKDGGVSAHRGMFSPQDSPFSTPRSPRAPRSPCASTPVPPTRSHSDSEALLEEQGAAVRLKGPTENLFLDALSLDPLCGLEAPLPSRLESEKKFPCMKEALNEISESEEAPVHPEDEMREGGSLLRAKSVCSMSDFQRLMDSSPFLPDKTRPGDLIRDDITPPLSPDDLKYIEEFNKKGWDFPSATSGTRPLREGEPGPDPFQPTSWFFTTSATLTTSTLSSPEHCHRSPLRGNGAGVGMEHYGVHILHSPTRTGTAERASVPDPDLLYSKGSRARTEGEAGMGASGSDEVLGGARWPCLLEGGGLRTSPRQSPICSTVGYASSLELQLHRNMSDDMKEVAISVRNAIRSPPGPVFRDTACQTNGVTTRGTQTTQTISVGLQTDLLRNLTSSPHRCLTPKGGNTPISSPSRSTRKVQYSPVVQSKFERPCCSPKFGSPKLQRKLSTSNKTEVPNNSRTPPPTTPQKGNSESAWARSTTTRDSPVHTTINDGLSSLFNIIDHTPVVFDKFNKSPSRSRPTPPPTAEPSPAHHGSLPSDPRNSQDNLRPTRGRSPSPVHLIVETQGDKNPEVVSIRQDLSAPPGYSLAENAARILNKKLQEQNFKEERRLQAGGPSVHGRDGGRQADSDRGQTGCMENHTVILTTPWGL</sequence>
<dbReference type="FunFam" id="3.90.640.10:FF:000003">
    <property type="entry name" value="Molecular chaperone DnaK"/>
    <property type="match status" value="1"/>
</dbReference>
<feature type="compositionally biased region" description="Polar residues" evidence="13">
    <location>
        <begin position="1803"/>
        <end position="1824"/>
    </location>
</feature>
<evidence type="ECO:0000256" key="12">
    <source>
        <dbReference type="ARBA" id="ARBA00050527"/>
    </source>
</evidence>
<feature type="compositionally biased region" description="Basic and acidic residues" evidence="13">
    <location>
        <begin position="1486"/>
        <end position="1498"/>
    </location>
</feature>
<dbReference type="InterPro" id="IPR043129">
    <property type="entry name" value="ATPase_NBD"/>
</dbReference>
<dbReference type="SUPFAM" id="SSF100920">
    <property type="entry name" value="Heat shock protein 70kD (HSP70), peptide-binding domain"/>
    <property type="match status" value="1"/>
</dbReference>
<dbReference type="PANTHER" id="PTHR15742:SF3">
    <property type="entry name" value="MICROTUBULE CROSS-LINKING FACTOR 1"/>
    <property type="match status" value="1"/>
</dbReference>
<evidence type="ECO:0000256" key="11">
    <source>
        <dbReference type="ARBA" id="ARBA00031419"/>
    </source>
</evidence>
<dbReference type="FunFam" id="3.30.420.40:FF:000020">
    <property type="entry name" value="Chaperone protein HscA homolog"/>
    <property type="match status" value="1"/>
</dbReference>
<dbReference type="GO" id="GO:0016020">
    <property type="term" value="C:membrane"/>
    <property type="evidence" value="ECO:0007669"/>
    <property type="project" value="UniProtKB-SubCell"/>
</dbReference>
<dbReference type="FunFam" id="3.30.30.30:FF:000003">
    <property type="entry name" value="Heat shock protein 9"/>
    <property type="match status" value="1"/>
</dbReference>
<dbReference type="InterPro" id="IPR029048">
    <property type="entry name" value="HSP70_C_sf"/>
</dbReference>
<feature type="domain" description="SOGA coiled-coil" evidence="15">
    <location>
        <begin position="653"/>
        <end position="711"/>
    </location>
</feature>
<keyword evidence="9 14" id="KW-0472">Membrane</keyword>
<gene>
    <name evidence="17" type="primary">SOGA2</name>
</gene>
<keyword evidence="7" id="KW-0067">ATP-binding</keyword>
<dbReference type="SUPFAM" id="SSF53067">
    <property type="entry name" value="Actin-like ATPase domain"/>
    <property type="match status" value="2"/>
</dbReference>
<feature type="compositionally biased region" description="Acidic residues" evidence="13">
    <location>
        <begin position="1239"/>
        <end position="1255"/>
    </location>
</feature>
<dbReference type="GO" id="GO:0140662">
    <property type="term" value="F:ATP-dependent protein folding chaperone"/>
    <property type="evidence" value="ECO:0007669"/>
    <property type="project" value="InterPro"/>
</dbReference>
<evidence type="ECO:0000256" key="9">
    <source>
        <dbReference type="ARBA" id="ARBA00023136"/>
    </source>
</evidence>
<feature type="domain" description="SOGA 1/2-like coiled-coil" evidence="16">
    <location>
        <begin position="1280"/>
        <end position="1333"/>
    </location>
</feature>
<dbReference type="Pfam" id="PF11365">
    <property type="entry name" value="SOGA"/>
    <property type="match status" value="1"/>
</dbReference>
<dbReference type="FunFam" id="2.60.34.10:FF:000014">
    <property type="entry name" value="Chaperone protein DnaK HSP70"/>
    <property type="match status" value="1"/>
</dbReference>
<dbReference type="EC" id="3.6.4.10" evidence="3"/>
<feature type="region of interest" description="Disordered" evidence="13">
    <location>
        <begin position="641"/>
        <end position="681"/>
    </location>
</feature>
<feature type="region of interest" description="Disordered" evidence="13">
    <location>
        <begin position="1847"/>
        <end position="1893"/>
    </location>
</feature>
<name>A0A1A8GYU6_9TELE</name>
<dbReference type="CDD" id="cd11733">
    <property type="entry name" value="ASKHA_NBD_HSP70_HSPA9"/>
    <property type="match status" value="1"/>
</dbReference>
<dbReference type="PROSITE" id="PS00329">
    <property type="entry name" value="HSP70_2"/>
    <property type="match status" value="1"/>
</dbReference>
<keyword evidence="5" id="KW-0597">Phosphoprotein</keyword>
<comment type="similarity">
    <text evidence="2">Belongs to the heat shock protein 70 family.</text>
</comment>
<evidence type="ECO:0000256" key="5">
    <source>
        <dbReference type="ARBA" id="ARBA00022553"/>
    </source>
</evidence>
<feature type="region of interest" description="Disordered" evidence="13">
    <location>
        <begin position="1729"/>
        <end position="1824"/>
    </location>
</feature>
<reference evidence="17" key="1">
    <citation type="submission" date="2016-05" db="EMBL/GenBank/DDBJ databases">
        <authorList>
            <person name="Lavstsen T."/>
            <person name="Jespersen J.S."/>
        </authorList>
    </citation>
    <scope>NUCLEOTIDE SEQUENCE</scope>
    <source>
        <tissue evidence="17">Brain</tissue>
    </source>
</reference>
<dbReference type="Gene3D" id="3.30.30.30">
    <property type="match status" value="1"/>
</dbReference>
<dbReference type="PRINTS" id="PR00301">
    <property type="entry name" value="HEATSHOCK70"/>
</dbReference>
<dbReference type="PROSITE" id="PS00297">
    <property type="entry name" value="HSP70_1"/>
    <property type="match status" value="1"/>
</dbReference>
<dbReference type="Gene3D" id="2.60.34.10">
    <property type="entry name" value="Substrate Binding Domain Of DNAk, Chain A, domain 1"/>
    <property type="match status" value="1"/>
</dbReference>
<keyword evidence="6" id="KW-0547">Nucleotide-binding</keyword>
<dbReference type="GO" id="GO:0005524">
    <property type="term" value="F:ATP binding"/>
    <property type="evidence" value="ECO:0007669"/>
    <property type="project" value="UniProtKB-KW"/>
</dbReference>
<dbReference type="GO" id="GO:0005759">
    <property type="term" value="C:mitochondrial matrix"/>
    <property type="evidence" value="ECO:0007669"/>
    <property type="project" value="UniProtKB-ARBA"/>
</dbReference>
<feature type="compositionally biased region" description="Basic and acidic residues" evidence="13">
    <location>
        <begin position="1954"/>
        <end position="1966"/>
    </location>
</feature>
<dbReference type="InterPro" id="IPR027881">
    <property type="entry name" value="SOGA_CC"/>
</dbReference>
<dbReference type="NCBIfam" id="NF003520">
    <property type="entry name" value="PRK05183.1"/>
    <property type="match status" value="1"/>
</dbReference>
<evidence type="ECO:0000256" key="10">
    <source>
        <dbReference type="ARBA" id="ARBA00030055"/>
    </source>
</evidence>
<dbReference type="Pfam" id="PF14818">
    <property type="entry name" value="SOGA1-2-like_CC"/>
    <property type="match status" value="1"/>
</dbReference>
<dbReference type="PROSITE" id="PS01036">
    <property type="entry name" value="HSP70_3"/>
    <property type="match status" value="1"/>
</dbReference>
<dbReference type="EMBL" id="HAEC01008069">
    <property type="protein sequence ID" value="SBQ76207.1"/>
    <property type="molecule type" value="Transcribed_RNA"/>
</dbReference>
<dbReference type="InterPro" id="IPR027882">
    <property type="entry name" value="SOGA1/2-like_CC"/>
</dbReference>
<evidence type="ECO:0000256" key="8">
    <source>
        <dbReference type="ARBA" id="ARBA00023054"/>
    </source>
</evidence>
<dbReference type="GO" id="GO:0005615">
    <property type="term" value="C:extracellular space"/>
    <property type="evidence" value="ECO:0007669"/>
    <property type="project" value="InterPro"/>
</dbReference>
<feature type="compositionally biased region" description="Low complexity" evidence="13">
    <location>
        <begin position="1356"/>
        <end position="1374"/>
    </location>
</feature>
<protein>
    <recommendedName>
        <fullName evidence="4">Stress-70 protein, mitochondrial</fullName>
        <ecNumber evidence="3">3.6.4.10</ecNumber>
    </recommendedName>
    <alternativeName>
        <fullName evidence="11">75 kDa glucose-regulated protein</fullName>
    </alternativeName>
    <alternativeName>
        <fullName evidence="10">Heat shock 70 kDa protein 9</fullName>
    </alternativeName>
</protein>
<evidence type="ECO:0000259" key="16">
    <source>
        <dbReference type="Pfam" id="PF14818"/>
    </source>
</evidence>
<dbReference type="Pfam" id="PF00012">
    <property type="entry name" value="HSP70"/>
    <property type="match status" value="1"/>
</dbReference>
<dbReference type="Gene3D" id="1.20.1270.10">
    <property type="match status" value="1"/>
</dbReference>
<reference evidence="17" key="2">
    <citation type="submission" date="2016-06" db="EMBL/GenBank/DDBJ databases">
        <title>The genome of a short-lived fish provides insights into sex chromosome evolution and the genetic control of aging.</title>
        <authorList>
            <person name="Reichwald K."/>
            <person name="Felder M."/>
            <person name="Petzold A."/>
            <person name="Koch P."/>
            <person name="Groth M."/>
            <person name="Platzer M."/>
        </authorList>
    </citation>
    <scope>NUCLEOTIDE SEQUENCE</scope>
    <source>
        <tissue evidence="17">Brain</tissue>
    </source>
</reference>
<dbReference type="FunFam" id="3.30.420.40:FF:000004">
    <property type="entry name" value="Molecular chaperone DnaK"/>
    <property type="match status" value="1"/>
</dbReference>
<feature type="region of interest" description="Disordered" evidence="13">
    <location>
        <begin position="726"/>
        <end position="808"/>
    </location>
</feature>
<evidence type="ECO:0000313" key="17">
    <source>
        <dbReference type="EMBL" id="SBQ76207.1"/>
    </source>
</evidence>
<comment type="subcellular location">
    <subcellularLocation>
        <location evidence="1">Membrane</location>
    </subcellularLocation>
</comment>
<evidence type="ECO:0000259" key="15">
    <source>
        <dbReference type="Pfam" id="PF11365"/>
    </source>
</evidence>
<dbReference type="Gene3D" id="3.90.640.10">
    <property type="entry name" value="Actin, Chain A, domain 4"/>
    <property type="match status" value="1"/>
</dbReference>
<dbReference type="PANTHER" id="PTHR15742">
    <property type="entry name" value="GIRDIN"/>
    <property type="match status" value="1"/>
</dbReference>
<evidence type="ECO:0000256" key="1">
    <source>
        <dbReference type="ARBA" id="ARBA00004370"/>
    </source>
</evidence>
<feature type="region of interest" description="Disordered" evidence="13">
    <location>
        <begin position="1233"/>
        <end position="1258"/>
    </location>
</feature>
<dbReference type="HAMAP" id="MF_00332">
    <property type="entry name" value="DnaK"/>
    <property type="match status" value="1"/>
</dbReference>
<dbReference type="InterPro" id="IPR013126">
    <property type="entry name" value="Hsp_70_fam"/>
</dbReference>
<dbReference type="NCBIfam" id="NF001413">
    <property type="entry name" value="PRK00290.1"/>
    <property type="match status" value="1"/>
</dbReference>
<evidence type="ECO:0000256" key="3">
    <source>
        <dbReference type="ARBA" id="ARBA00012554"/>
    </source>
</evidence>
<evidence type="ECO:0000256" key="2">
    <source>
        <dbReference type="ARBA" id="ARBA00007381"/>
    </source>
</evidence>
<dbReference type="NCBIfam" id="TIGR02350">
    <property type="entry name" value="prok_dnaK"/>
    <property type="match status" value="1"/>
</dbReference>
<evidence type="ECO:0000256" key="7">
    <source>
        <dbReference type="ARBA" id="ARBA00022840"/>
    </source>
</evidence>
<feature type="compositionally biased region" description="Low complexity" evidence="13">
    <location>
        <begin position="645"/>
        <end position="659"/>
    </location>
</feature>
<dbReference type="FunFam" id="1.20.1270.10:FF:000011">
    <property type="entry name" value="stress-70 protein, mitochondrial isoform X1"/>
    <property type="match status" value="1"/>
</dbReference>
<evidence type="ECO:0000256" key="13">
    <source>
        <dbReference type="SAM" id="MobiDB-lite"/>
    </source>
</evidence>
<dbReference type="InterPro" id="IPR012725">
    <property type="entry name" value="Chaperone_DnaK"/>
</dbReference>
<evidence type="ECO:0000256" key="14">
    <source>
        <dbReference type="SAM" id="Phobius"/>
    </source>
</evidence>
<feature type="compositionally biased region" description="Low complexity" evidence="13">
    <location>
        <begin position="778"/>
        <end position="787"/>
    </location>
</feature>
<dbReference type="GO" id="GO:0051082">
    <property type="term" value="F:unfolded protein binding"/>
    <property type="evidence" value="ECO:0007669"/>
    <property type="project" value="InterPro"/>
</dbReference>
<organism evidence="17">
    <name type="scientific">Nothobranchius korthausae</name>
    <dbReference type="NCBI Taxonomy" id="1143690"/>
    <lineage>
        <taxon>Eukaryota</taxon>
        <taxon>Metazoa</taxon>
        <taxon>Chordata</taxon>
        <taxon>Craniata</taxon>
        <taxon>Vertebrata</taxon>
        <taxon>Euteleostomi</taxon>
        <taxon>Actinopterygii</taxon>
        <taxon>Neopterygii</taxon>
        <taxon>Teleostei</taxon>
        <taxon>Neoteleostei</taxon>
        <taxon>Acanthomorphata</taxon>
        <taxon>Ovalentaria</taxon>
        <taxon>Atherinomorphae</taxon>
        <taxon>Cyprinodontiformes</taxon>
        <taxon>Nothobranchiidae</taxon>
        <taxon>Nothobranchius</taxon>
    </lineage>
</organism>
<feature type="region of interest" description="Disordered" evidence="13">
    <location>
        <begin position="1333"/>
        <end position="1386"/>
    </location>
</feature>
<keyword evidence="8" id="KW-0175">Coiled coil</keyword>
<evidence type="ECO:0000256" key="6">
    <source>
        <dbReference type="ARBA" id="ARBA00022741"/>
    </source>
</evidence>